<feature type="domain" description="Carrier" evidence="1">
    <location>
        <begin position="4"/>
        <end position="83"/>
    </location>
</feature>
<dbReference type="EMBL" id="FRAA01000002">
    <property type="protein sequence ID" value="SHJ91791.1"/>
    <property type="molecule type" value="Genomic_DNA"/>
</dbReference>
<accession>A0A1M6N7X4</accession>
<gene>
    <name evidence="2" type="ORF">SAMN04488028_102141</name>
</gene>
<name>A0A1M6N7X4_REIAG</name>
<dbReference type="RefSeq" id="WP_073120896.1">
    <property type="nucleotide sequence ID" value="NZ_FRAA01000002.1"/>
</dbReference>
<dbReference type="InterPro" id="IPR036736">
    <property type="entry name" value="ACP-like_sf"/>
</dbReference>
<reference evidence="3" key="1">
    <citation type="submission" date="2016-11" db="EMBL/GenBank/DDBJ databases">
        <authorList>
            <person name="Varghese N."/>
            <person name="Submissions S."/>
        </authorList>
    </citation>
    <scope>NUCLEOTIDE SEQUENCE [LARGE SCALE GENOMIC DNA]</scope>
    <source>
        <strain evidence="3">DSM 26134</strain>
    </source>
</reference>
<proteinExistence type="predicted"/>
<evidence type="ECO:0000313" key="3">
    <source>
        <dbReference type="Proteomes" id="UP000184474"/>
    </source>
</evidence>
<dbReference type="STRING" id="156994.SAMN04488028_102141"/>
<organism evidence="2 3">
    <name type="scientific">Reichenbachiella agariperforans</name>
    <dbReference type="NCBI Taxonomy" id="156994"/>
    <lineage>
        <taxon>Bacteria</taxon>
        <taxon>Pseudomonadati</taxon>
        <taxon>Bacteroidota</taxon>
        <taxon>Cytophagia</taxon>
        <taxon>Cytophagales</taxon>
        <taxon>Reichenbachiellaceae</taxon>
        <taxon>Reichenbachiella</taxon>
    </lineage>
</organism>
<dbReference type="Gene3D" id="1.10.1200.10">
    <property type="entry name" value="ACP-like"/>
    <property type="match status" value="1"/>
</dbReference>
<evidence type="ECO:0000259" key="1">
    <source>
        <dbReference type="PROSITE" id="PS50075"/>
    </source>
</evidence>
<protein>
    <submittedName>
        <fullName evidence="2">Acyl carrier protein</fullName>
    </submittedName>
</protein>
<dbReference type="InterPro" id="IPR009081">
    <property type="entry name" value="PP-bd_ACP"/>
</dbReference>
<dbReference type="SUPFAM" id="SSF47336">
    <property type="entry name" value="ACP-like"/>
    <property type="match status" value="1"/>
</dbReference>
<dbReference type="PROSITE" id="PS50075">
    <property type="entry name" value="CARRIER"/>
    <property type="match status" value="1"/>
</dbReference>
<keyword evidence="3" id="KW-1185">Reference proteome</keyword>
<dbReference type="AlphaFoldDB" id="A0A1M6N7X4"/>
<dbReference type="Proteomes" id="UP000184474">
    <property type="component" value="Unassembled WGS sequence"/>
</dbReference>
<sequence>MGRITEEQIKEDLIKFIKKEIVDPSVELDQNTVLSEAGVDSFSVVELVLFLERKHGITIGEKSMLPQNFRTVQTLATCASNSQ</sequence>
<evidence type="ECO:0000313" key="2">
    <source>
        <dbReference type="EMBL" id="SHJ91791.1"/>
    </source>
</evidence>
<dbReference type="Pfam" id="PF00550">
    <property type="entry name" value="PP-binding"/>
    <property type="match status" value="1"/>
</dbReference>